<keyword evidence="1" id="KW-0472">Membrane</keyword>
<name>A0A7J4XJ09_9BACE</name>
<dbReference type="Gene3D" id="2.40.128.410">
    <property type="match status" value="1"/>
</dbReference>
<dbReference type="RefSeq" id="WP_007480783.1">
    <property type="nucleotide sequence ID" value="NZ_JADNPJ010000005.1"/>
</dbReference>
<evidence type="ECO:0000313" key="3">
    <source>
        <dbReference type="Proteomes" id="UP000422221"/>
    </source>
</evidence>
<reference evidence="2 3" key="1">
    <citation type="journal article" date="2019" name="Nat. Med.">
        <title>A library of human gut bacterial isolates paired with longitudinal multiomics data enables mechanistic microbiome research.</title>
        <authorList>
            <person name="Poyet M."/>
            <person name="Groussin M."/>
            <person name="Gibbons S.M."/>
            <person name="Avila-Pacheco J."/>
            <person name="Jiang X."/>
            <person name="Kearney S.M."/>
            <person name="Perrotta A.R."/>
            <person name="Berdy B."/>
            <person name="Zhao S."/>
            <person name="Lieberman T.D."/>
            <person name="Swanson P.K."/>
            <person name="Smith M."/>
            <person name="Roesemann S."/>
            <person name="Alexander J.E."/>
            <person name="Rich S.A."/>
            <person name="Livny J."/>
            <person name="Vlamakis H."/>
            <person name="Clish C."/>
            <person name="Bullock K."/>
            <person name="Deik A."/>
            <person name="Scott J."/>
            <person name="Pierce K.A."/>
            <person name="Xavier R.J."/>
            <person name="Alm E.J."/>
        </authorList>
    </citation>
    <scope>NUCLEOTIDE SEQUENCE [LARGE SCALE GENOMIC DNA]</scope>
    <source>
        <strain evidence="2 3">BIOML-A10</strain>
    </source>
</reference>
<sequence>MKTNQRIIIILMFMMMAGLSDIYAQNKREIKEQREQAIKEQIIAEKYKISVNTAYPRRGRTVHLSSPYSVEIRNDSVISYLPFYGRAYSIPYGGGEGLIFQAPLDEYEMEMNKKGTAKVKFTAHSPEDKFTFNLTIYSNGSASINVNMQNRESISFSGEME</sequence>
<dbReference type="Proteomes" id="UP000422221">
    <property type="component" value="Unassembled WGS sequence"/>
</dbReference>
<dbReference type="InterPro" id="IPR025347">
    <property type="entry name" value="DUF4251"/>
</dbReference>
<gene>
    <name evidence="2" type="ORF">F3F73_10880</name>
</gene>
<organism evidence="2 3">
    <name type="scientific">Bacteroides salyersiae</name>
    <dbReference type="NCBI Taxonomy" id="291644"/>
    <lineage>
        <taxon>Bacteria</taxon>
        <taxon>Pseudomonadati</taxon>
        <taxon>Bacteroidota</taxon>
        <taxon>Bacteroidia</taxon>
        <taxon>Bacteroidales</taxon>
        <taxon>Bacteroidaceae</taxon>
        <taxon>Bacteroides</taxon>
    </lineage>
</organism>
<evidence type="ECO:0000313" key="2">
    <source>
        <dbReference type="EMBL" id="KAA3765520.1"/>
    </source>
</evidence>
<accession>A0A7J4XJ09</accession>
<evidence type="ECO:0000256" key="1">
    <source>
        <dbReference type="SAM" id="Phobius"/>
    </source>
</evidence>
<comment type="caution">
    <text evidence="2">The sequence shown here is derived from an EMBL/GenBank/DDBJ whole genome shotgun (WGS) entry which is preliminary data.</text>
</comment>
<protein>
    <submittedName>
        <fullName evidence="2">DUF4251 domain-containing protein</fullName>
    </submittedName>
</protein>
<proteinExistence type="predicted"/>
<keyword evidence="1" id="KW-1133">Transmembrane helix</keyword>
<dbReference type="Pfam" id="PF14059">
    <property type="entry name" value="DUF4251"/>
    <property type="match status" value="1"/>
</dbReference>
<dbReference type="EMBL" id="VWMK01000009">
    <property type="protein sequence ID" value="KAA3765520.1"/>
    <property type="molecule type" value="Genomic_DNA"/>
</dbReference>
<feature type="transmembrane region" description="Helical" evidence="1">
    <location>
        <begin position="6"/>
        <end position="24"/>
    </location>
</feature>
<keyword evidence="1" id="KW-0812">Transmembrane</keyword>
<dbReference type="AlphaFoldDB" id="A0A7J4XJ09"/>